<accession>A0A2N7X1I6</accession>
<gene>
    <name evidence="1" type="ORF">C0Z20_18210</name>
</gene>
<dbReference type="Proteomes" id="UP000235777">
    <property type="component" value="Unassembled WGS sequence"/>
</dbReference>
<dbReference type="STRING" id="863227.GCA_000373005_03901"/>
<dbReference type="AlphaFoldDB" id="A0A2N7X1I6"/>
<dbReference type="EMBL" id="PNYC01000011">
    <property type="protein sequence ID" value="PMS35422.1"/>
    <property type="molecule type" value="Genomic_DNA"/>
</dbReference>
<name>A0A2N7X1I6_9BURK</name>
<dbReference type="Pfam" id="PF26636">
    <property type="entry name" value="DUF8209"/>
    <property type="match status" value="1"/>
</dbReference>
<reference evidence="1 2" key="1">
    <citation type="submission" date="2018-01" db="EMBL/GenBank/DDBJ databases">
        <title>Whole genome analyses suggest that Burkholderia sensu lato contains two further novel genera in the rhizoxinica-symbiotica group Mycetohabitans gen. nov., and Trinickia gen. nov.: implications for the evolution of diazotrophy and nodulation in the Burkholderiaceae.</title>
        <authorList>
            <person name="Estrada-de los Santos P."/>
            <person name="Palmer M."/>
            <person name="Chavez-Ramirez B."/>
            <person name="Beukes C."/>
            <person name="Steenkamp E.T."/>
            <person name="Hirsch A.M."/>
            <person name="Manyaka P."/>
            <person name="Maluk M."/>
            <person name="Lafos M."/>
            <person name="Crook M."/>
            <person name="Gross E."/>
            <person name="Simon M.F."/>
            <person name="Bueno dos Reis Junior F."/>
            <person name="Poole P.S."/>
            <person name="Venter S.N."/>
            <person name="James E.K."/>
        </authorList>
    </citation>
    <scope>NUCLEOTIDE SEQUENCE [LARGE SCALE GENOMIC DNA]</scope>
    <source>
        <strain evidence="1 2">JPY 581</strain>
    </source>
</reference>
<dbReference type="RefSeq" id="WP_018442499.1">
    <property type="nucleotide sequence ID" value="NZ_KB890187.1"/>
</dbReference>
<organism evidence="1 2">
    <name type="scientific">Trinickia symbiotica</name>
    <dbReference type="NCBI Taxonomy" id="863227"/>
    <lineage>
        <taxon>Bacteria</taxon>
        <taxon>Pseudomonadati</taxon>
        <taxon>Pseudomonadota</taxon>
        <taxon>Betaproteobacteria</taxon>
        <taxon>Burkholderiales</taxon>
        <taxon>Burkholderiaceae</taxon>
        <taxon>Trinickia</taxon>
    </lineage>
</organism>
<keyword evidence="2" id="KW-1185">Reference proteome</keyword>
<dbReference type="InterPro" id="IPR058064">
    <property type="entry name" value="STM2901-like"/>
</dbReference>
<evidence type="ECO:0000313" key="1">
    <source>
        <dbReference type="EMBL" id="PMS35422.1"/>
    </source>
</evidence>
<comment type="caution">
    <text evidence="1">The sequence shown here is derived from an EMBL/GenBank/DDBJ whole genome shotgun (WGS) entry which is preliminary data.</text>
</comment>
<dbReference type="NCBIfam" id="NF045926">
    <property type="entry name" value="STM2901_fam"/>
    <property type="match status" value="1"/>
</dbReference>
<dbReference type="OrthoDB" id="8815988at2"/>
<proteinExistence type="predicted"/>
<protein>
    <submittedName>
        <fullName evidence="1">Uncharacterized protein</fullName>
    </submittedName>
</protein>
<dbReference type="InterPro" id="IPR058522">
    <property type="entry name" value="DUF8209"/>
</dbReference>
<evidence type="ECO:0000313" key="2">
    <source>
        <dbReference type="Proteomes" id="UP000235777"/>
    </source>
</evidence>
<sequence length="144" mass="15581">MSDNRYTYGIHQNLTPADLFVYVALDETRKQLGIDDLAAASAVLLGQADVPVPGKVAGATQGTSIASLTARKLLPLKLRVRLPMITKVGLSGVRIGFTRNLGAFVGRTIPVVGELFLARDAFMIMRNTVLTYNRLAKADDRVPL</sequence>